<feature type="domain" description="XPG N-terminal" evidence="2">
    <location>
        <begin position="1"/>
        <end position="98"/>
    </location>
</feature>
<dbReference type="PANTHER" id="PTHR15665">
    <property type="entry name" value="ASTEROID PROTEIN"/>
    <property type="match status" value="1"/>
</dbReference>
<dbReference type="AlphaFoldDB" id="A0A154PNA7"/>
<dbReference type="Proteomes" id="UP000076502">
    <property type="component" value="Unassembled WGS sequence"/>
</dbReference>
<dbReference type="PANTHER" id="PTHR15665:SF1">
    <property type="entry name" value="PROTEIN ASTEROID HOMOLOG 1"/>
    <property type="match status" value="1"/>
</dbReference>
<comment type="similarity">
    <text evidence="1">Belongs to the asteroid family.</text>
</comment>
<evidence type="ECO:0000256" key="1">
    <source>
        <dbReference type="ARBA" id="ARBA00007398"/>
    </source>
</evidence>
<protein>
    <submittedName>
        <fullName evidence="3">Protein asteroid</fullName>
    </submittedName>
</protein>
<dbReference type="CDD" id="cd18676">
    <property type="entry name" value="PIN_asteroid-like"/>
    <property type="match status" value="1"/>
</dbReference>
<reference evidence="3 4" key="1">
    <citation type="submission" date="2015-07" db="EMBL/GenBank/DDBJ databases">
        <title>The genome of Dufourea novaeangliae.</title>
        <authorList>
            <person name="Pan H."/>
            <person name="Kapheim K."/>
        </authorList>
    </citation>
    <scope>NUCLEOTIDE SEQUENCE [LARGE SCALE GENOMIC DNA]</scope>
    <source>
        <strain evidence="3">0120121106</strain>
        <tissue evidence="3">Whole body</tissue>
    </source>
</reference>
<evidence type="ECO:0000313" key="4">
    <source>
        <dbReference type="Proteomes" id="UP000076502"/>
    </source>
</evidence>
<dbReference type="Gene3D" id="3.40.50.1010">
    <property type="entry name" value="5'-nuclease"/>
    <property type="match status" value="1"/>
</dbReference>
<dbReference type="OMA" id="VMRCVFE"/>
<dbReference type="GO" id="GO:0004518">
    <property type="term" value="F:nuclease activity"/>
    <property type="evidence" value="ECO:0007669"/>
    <property type="project" value="InterPro"/>
</dbReference>
<dbReference type="EMBL" id="KQ434998">
    <property type="protein sequence ID" value="KZC13329.1"/>
    <property type="molecule type" value="Genomic_DNA"/>
</dbReference>
<organism evidence="3 4">
    <name type="scientific">Dufourea novaeangliae</name>
    <name type="common">Sweat bee</name>
    <dbReference type="NCBI Taxonomy" id="178035"/>
    <lineage>
        <taxon>Eukaryota</taxon>
        <taxon>Metazoa</taxon>
        <taxon>Ecdysozoa</taxon>
        <taxon>Arthropoda</taxon>
        <taxon>Hexapoda</taxon>
        <taxon>Insecta</taxon>
        <taxon>Pterygota</taxon>
        <taxon>Neoptera</taxon>
        <taxon>Endopterygota</taxon>
        <taxon>Hymenoptera</taxon>
        <taxon>Apocrita</taxon>
        <taxon>Aculeata</taxon>
        <taxon>Apoidea</taxon>
        <taxon>Anthophila</taxon>
        <taxon>Halictidae</taxon>
        <taxon>Rophitinae</taxon>
        <taxon>Dufourea</taxon>
    </lineage>
</organism>
<gene>
    <name evidence="3" type="ORF">WN55_05636</name>
</gene>
<dbReference type="InterPro" id="IPR006085">
    <property type="entry name" value="XPG_DNA_repair_N"/>
</dbReference>
<dbReference type="InterPro" id="IPR026832">
    <property type="entry name" value="Asteroid"/>
</dbReference>
<sequence>MGIPGLMTFVNNRSDRYLRYYELHDTYLVIDGSSVAFQIYSLYANFNCTFGGDYDKYAQCVSKFFDELLQCNVTPLVLFDGGCEDKKLRTIITRTKEKIQTASSFSPSSQMKFFPMMMKDVFIDVMIEKKIRHVQCLFEADNDIAAVAKILNCPVLSYDSDFYIYGTLYIPFNTLDNPVQKRSTGEGCMRYKCCKIYRVEYLLDSFRGLHRCMLPLAAILLGNDYVQRGTFKNFFKYLNLHRPGKKKYNHRSYHIDAIFTWLSNYTLEKAVISILSRLRKPMRQRILNIIETNINGYTNVFANMLVPLGFSEEYAAQVITHSVHRTFNFTEDIDNLTYIEETCNEGVYESSLEEEEEDEFEILNTMTESELVFTNAFVKNLPAWFVSEFQTGKFPGYFMDLLVRRLYICPVQVEYTSYPASTVVSLRIVRVIFELLKSGTSDNRNTMQYMIRDTGGELVRRELESLDSKFSLALPTLSNLREISLVCRKKILNDTLGIAESLCTDDLPSEWILYIACTKYWTEQQQLYRLHKYYAYSVFVSLLFHVIDSKIGDHINKSSFQVKYGSVVHRIEQERKASNYKPNYSTNVTISKACNNIDREDCLLAASFFIQHFKMDKKLCLNPKKFNRIIVHAFANFQNCLRHAMNLNALLGYPYPQIKIANFFNGTLLYNLCNNFKSRHDIDAYINGVLQSSPSLLTLLHVLLLKIKHLFPFLFQDNNS</sequence>
<evidence type="ECO:0000313" key="3">
    <source>
        <dbReference type="EMBL" id="KZC13329.1"/>
    </source>
</evidence>
<name>A0A154PNA7_DUFNO</name>
<dbReference type="InterPro" id="IPR029060">
    <property type="entry name" value="PIN-like_dom_sf"/>
</dbReference>
<dbReference type="STRING" id="178035.A0A154PNA7"/>
<accession>A0A154PNA7</accession>
<keyword evidence="4" id="KW-1185">Reference proteome</keyword>
<dbReference type="OrthoDB" id="25987at2759"/>
<dbReference type="SUPFAM" id="SSF88723">
    <property type="entry name" value="PIN domain-like"/>
    <property type="match status" value="1"/>
</dbReference>
<evidence type="ECO:0000259" key="2">
    <source>
        <dbReference type="Pfam" id="PF00752"/>
    </source>
</evidence>
<dbReference type="Pfam" id="PF00752">
    <property type="entry name" value="XPG_N"/>
    <property type="match status" value="1"/>
</dbReference>
<proteinExistence type="inferred from homology"/>